<accession>A0A6N8GPF9</accession>
<dbReference type="EMBL" id="WOGU01000011">
    <property type="protein sequence ID" value="MUN64097.1"/>
    <property type="molecule type" value="Genomic_DNA"/>
</dbReference>
<dbReference type="PANTHER" id="PTHR36932:SF1">
    <property type="entry name" value="CAPSULAR POLYSACCHARIDE BIOSYNTHESIS PROTEIN"/>
    <property type="match status" value="1"/>
</dbReference>
<protein>
    <submittedName>
        <fullName evidence="2">AMP-binding protein</fullName>
    </submittedName>
</protein>
<evidence type="ECO:0000313" key="2">
    <source>
        <dbReference type="EMBL" id="MUN64097.1"/>
    </source>
</evidence>
<gene>
    <name evidence="2" type="ORF">GMA12_13275</name>
</gene>
<dbReference type="SUPFAM" id="SSF56801">
    <property type="entry name" value="Acetyl-CoA synthetase-like"/>
    <property type="match status" value="1"/>
</dbReference>
<dbReference type="InterPro" id="IPR042099">
    <property type="entry name" value="ANL_N_sf"/>
</dbReference>
<keyword evidence="3" id="KW-1185">Reference proteome</keyword>
<evidence type="ECO:0000313" key="3">
    <source>
        <dbReference type="Proteomes" id="UP000436989"/>
    </source>
</evidence>
<sequence length="459" mass="48991">MVATAAAAGAAWDAWWAEHAGTAAVARRQQVRLAALVDHARRASPYYRRLYRAVPPGVTDPVLLPPVAKPQLMEHFDEWVTDPRITLAGLRRDVLADPARVGAPYLGRYHVLTSSGSSGEPAVLVHDDRSWSSAGAVLGVRARRTLLRPGVLAPVARHGLRVAALLATGGHFAAVTAAEDLRRRGPRRAERLRVLSVLRPLPDLAAELDAFRPTVLVGYPSAVDLLAAEQAGGRLRIAPALVAVGGETLTPAARRRIRAAFGCPVLDEYASSEAPGLAVQCHRGTLHVNADRYLFEPVDEAGRPVAPGTTSATVLVTDLGNRVQPIVRYDLGDRVELRARPCPCGSPLPAVRVEGRAGDVLRFASADGRTVPVLPLALGTVVEETPGVRRFQAVRTAPNALVLRLEPEPGADPGRVRAAVDARVRAFLTDRGLGAVAVRHAPDPPRPEPSGKFRQVWSA</sequence>
<dbReference type="Gene3D" id="3.40.50.12780">
    <property type="entry name" value="N-terminal domain of ligase-like"/>
    <property type="match status" value="1"/>
</dbReference>
<feature type="region of interest" description="Disordered" evidence="1">
    <location>
        <begin position="438"/>
        <end position="459"/>
    </location>
</feature>
<dbReference type="AlphaFoldDB" id="A0A6N8GPF9"/>
<reference evidence="2 3" key="1">
    <citation type="submission" date="2019-12" db="EMBL/GenBank/DDBJ databases">
        <authorList>
            <person name="Shi Y."/>
        </authorList>
    </citation>
    <scope>NUCLEOTIDE SEQUENCE [LARGE SCALE GENOMIC DNA]</scope>
    <source>
        <strain evidence="2 3">JCM 17929</strain>
    </source>
</reference>
<dbReference type="Proteomes" id="UP000436989">
    <property type="component" value="Unassembled WGS sequence"/>
</dbReference>
<proteinExistence type="predicted"/>
<organism evidence="2 3">
    <name type="scientific">Kocuria sediminis</name>
    <dbReference type="NCBI Taxonomy" id="1038857"/>
    <lineage>
        <taxon>Bacteria</taxon>
        <taxon>Bacillati</taxon>
        <taxon>Actinomycetota</taxon>
        <taxon>Actinomycetes</taxon>
        <taxon>Micrococcales</taxon>
        <taxon>Micrococcaceae</taxon>
        <taxon>Kocuria</taxon>
    </lineage>
</organism>
<comment type="caution">
    <text evidence="2">The sequence shown here is derived from an EMBL/GenBank/DDBJ whole genome shotgun (WGS) entry which is preliminary data.</text>
</comment>
<feature type="compositionally biased region" description="Basic and acidic residues" evidence="1">
    <location>
        <begin position="440"/>
        <end position="451"/>
    </location>
</feature>
<name>A0A6N8GPF9_9MICC</name>
<dbReference type="PANTHER" id="PTHR36932">
    <property type="entry name" value="CAPSULAR POLYSACCHARIDE BIOSYNTHESIS PROTEIN"/>
    <property type="match status" value="1"/>
</dbReference>
<dbReference type="InterPro" id="IPR053158">
    <property type="entry name" value="CapK_Type1_Caps_Biosynth"/>
</dbReference>
<evidence type="ECO:0000256" key="1">
    <source>
        <dbReference type="SAM" id="MobiDB-lite"/>
    </source>
</evidence>